<dbReference type="AlphaFoldDB" id="A0A015K0C9"/>
<protein>
    <submittedName>
        <fullName evidence="2">Uncharacterized protein</fullName>
    </submittedName>
</protein>
<evidence type="ECO:0000256" key="1">
    <source>
        <dbReference type="SAM" id="MobiDB-lite"/>
    </source>
</evidence>
<keyword evidence="3" id="KW-1185">Reference proteome</keyword>
<dbReference type="STRING" id="1432141.A0A015K0C9"/>
<name>A0A015K0C9_RHIIW</name>
<sequence length="270" mass="29875">MDKPLQPSQDNLSTPNQPFDFTINDKQPNTLNEQNLVSKQQFETRENQNLAHSPVTSAKSPVTTPNTPSNKSVFPEWIIQQREQLQQKYPRDRFEIVQKSENFRIKCSDCPGRLYQPGPGLSLENFEIHLKNRDHRFNVEKRLNPDWTSHVAETSGSVIDNGGTIPGTIDASEFSSPVSGTGDPFTSINTNNRTIGLAEGPITSNTPMRSDFSRLHSSSSQSLEMPGTESARSSRGGMEITSSINDVNSPGYEVAAVEVFIDNSNGIPHT</sequence>
<feature type="region of interest" description="Disordered" evidence="1">
    <location>
        <begin position="154"/>
        <end position="244"/>
    </location>
</feature>
<comment type="caution">
    <text evidence="2">The sequence shown here is derived from an EMBL/GenBank/DDBJ whole genome shotgun (WGS) entry which is preliminary data.</text>
</comment>
<evidence type="ECO:0000313" key="3">
    <source>
        <dbReference type="Proteomes" id="UP000022910"/>
    </source>
</evidence>
<accession>A0A015K0C9</accession>
<proteinExistence type="predicted"/>
<feature type="region of interest" description="Disordered" evidence="1">
    <location>
        <begin position="44"/>
        <end position="71"/>
    </location>
</feature>
<dbReference type="HOGENOM" id="CLU_1125061_0_0_1"/>
<organism evidence="2 3">
    <name type="scientific">Rhizophagus irregularis (strain DAOM 197198w)</name>
    <name type="common">Glomus intraradices</name>
    <dbReference type="NCBI Taxonomy" id="1432141"/>
    <lineage>
        <taxon>Eukaryota</taxon>
        <taxon>Fungi</taxon>
        <taxon>Fungi incertae sedis</taxon>
        <taxon>Mucoromycota</taxon>
        <taxon>Glomeromycotina</taxon>
        <taxon>Glomeromycetes</taxon>
        <taxon>Glomerales</taxon>
        <taxon>Glomeraceae</taxon>
        <taxon>Rhizophagus</taxon>
    </lineage>
</organism>
<feature type="compositionally biased region" description="Polar residues" evidence="1">
    <location>
        <begin position="173"/>
        <end position="194"/>
    </location>
</feature>
<feature type="region of interest" description="Disordered" evidence="1">
    <location>
        <begin position="1"/>
        <end position="29"/>
    </location>
</feature>
<evidence type="ECO:0000313" key="2">
    <source>
        <dbReference type="EMBL" id="EXX60824.1"/>
    </source>
</evidence>
<gene>
    <name evidence="2" type="ORF">RirG_176400</name>
</gene>
<dbReference type="Proteomes" id="UP000022910">
    <property type="component" value="Unassembled WGS sequence"/>
</dbReference>
<dbReference type="EMBL" id="JEMT01025841">
    <property type="protein sequence ID" value="EXX60824.1"/>
    <property type="molecule type" value="Genomic_DNA"/>
</dbReference>
<reference evidence="2 3" key="1">
    <citation type="submission" date="2014-02" db="EMBL/GenBank/DDBJ databases">
        <title>Single nucleus genome sequencing reveals high similarity among nuclei of an endomycorrhizal fungus.</title>
        <authorList>
            <person name="Lin K."/>
            <person name="Geurts R."/>
            <person name="Zhang Z."/>
            <person name="Limpens E."/>
            <person name="Saunders D.G."/>
            <person name="Mu D."/>
            <person name="Pang E."/>
            <person name="Cao H."/>
            <person name="Cha H."/>
            <person name="Lin T."/>
            <person name="Zhou Q."/>
            <person name="Shang Y."/>
            <person name="Li Y."/>
            <person name="Ivanov S."/>
            <person name="Sharma T."/>
            <person name="Velzen R.V."/>
            <person name="Ruijter N.D."/>
            <person name="Aanen D.K."/>
            <person name="Win J."/>
            <person name="Kamoun S."/>
            <person name="Bisseling T."/>
            <person name="Huang S."/>
        </authorList>
    </citation>
    <scope>NUCLEOTIDE SEQUENCE [LARGE SCALE GENOMIC DNA]</scope>
    <source>
        <strain evidence="3">DAOM197198w</strain>
    </source>
</reference>